<reference evidence="2" key="1">
    <citation type="submission" date="2016-11" db="EMBL/GenBank/DDBJ databases">
        <authorList>
            <person name="Varghese N."/>
            <person name="Submissions S."/>
        </authorList>
    </citation>
    <scope>NUCLEOTIDE SEQUENCE [LARGE SCALE GENOMIC DNA]</scope>
    <source>
        <strain evidence="2">DSM 17957</strain>
    </source>
</reference>
<organism evidence="1 2">
    <name type="scientific">Geosporobacter subterraneus DSM 17957</name>
    <dbReference type="NCBI Taxonomy" id="1121919"/>
    <lineage>
        <taxon>Bacteria</taxon>
        <taxon>Bacillati</taxon>
        <taxon>Bacillota</taxon>
        <taxon>Clostridia</taxon>
        <taxon>Peptostreptococcales</taxon>
        <taxon>Thermotaleaceae</taxon>
        <taxon>Geosporobacter</taxon>
    </lineage>
</organism>
<dbReference type="EMBL" id="FQZV01000054">
    <property type="protein sequence ID" value="SHJ93431.1"/>
    <property type="molecule type" value="Genomic_DNA"/>
</dbReference>
<dbReference type="RefSeq" id="WP_110942276.1">
    <property type="nucleotide sequence ID" value="NZ_FQZV01000054.1"/>
</dbReference>
<dbReference type="Gene3D" id="3.40.109.40">
    <property type="match status" value="1"/>
</dbReference>
<dbReference type="STRING" id="1121919.SAMN02745975_03266"/>
<gene>
    <name evidence="1" type="ORF">SAMN02745975_03266</name>
</gene>
<sequence length="238" mass="26898">MKIISNFLWNLQKDRVFRAMDCREEGTAYDVLYAAYIKLEPILKELVEGEGGYYFIEKSKFPPIEKIDHCSKVACCFLTLGPKITDEISKLFHQGDYLEGMLLDVMADELIFNFSNQLYSHLSNEARALGLGLTERIEPGEKDVPLKVQKAILTLFQAEGAALHLTLTEAYMLKPVKSMIYFYGSSKELPLSETDHSCKDCDKAACKFRDAGKLSVEPSGEKKSNLLKSVKGDNLNRY</sequence>
<name>A0A1M6NCK9_9FIRM</name>
<accession>A0A1M6NCK9</accession>
<dbReference type="AlphaFoldDB" id="A0A1M6NCK9"/>
<dbReference type="OrthoDB" id="2034596at2"/>
<dbReference type="SUPFAM" id="SSF56507">
    <property type="entry name" value="Methionine synthase activation domain-like"/>
    <property type="match status" value="1"/>
</dbReference>
<evidence type="ECO:0008006" key="3">
    <source>
        <dbReference type="Google" id="ProtNLM"/>
    </source>
</evidence>
<dbReference type="GO" id="GO:0008705">
    <property type="term" value="F:methionine synthase activity"/>
    <property type="evidence" value="ECO:0007669"/>
    <property type="project" value="InterPro"/>
</dbReference>
<dbReference type="InterPro" id="IPR037010">
    <property type="entry name" value="VitB12-dep_Met_synth_activ_sf"/>
</dbReference>
<evidence type="ECO:0000313" key="1">
    <source>
        <dbReference type="EMBL" id="SHJ93431.1"/>
    </source>
</evidence>
<keyword evidence="2" id="KW-1185">Reference proteome</keyword>
<proteinExistence type="predicted"/>
<protein>
    <recommendedName>
        <fullName evidence="3">Vitamin B12 dependent methionine synthase, activation domain</fullName>
    </recommendedName>
</protein>
<evidence type="ECO:0000313" key="2">
    <source>
        <dbReference type="Proteomes" id="UP000184536"/>
    </source>
</evidence>
<dbReference type="Proteomes" id="UP000184536">
    <property type="component" value="Unassembled WGS sequence"/>
</dbReference>